<evidence type="ECO:0000259" key="12">
    <source>
        <dbReference type="Pfam" id="PF01996"/>
    </source>
</evidence>
<feature type="compositionally biased region" description="Polar residues" evidence="10">
    <location>
        <begin position="17"/>
        <end position="30"/>
    </location>
</feature>
<dbReference type="EC" id="6.3.2.-" evidence="13"/>
<evidence type="ECO:0000259" key="11">
    <source>
        <dbReference type="Pfam" id="PF00881"/>
    </source>
</evidence>
<protein>
    <submittedName>
        <fullName evidence="13">F420-0:gamma-glutamyl ligase</fullName>
        <ecNumber evidence="13">6.3.2.-</ecNumber>
    </submittedName>
</protein>
<dbReference type="HOGENOM" id="CLU_051152_0_0_11"/>
<dbReference type="InterPro" id="IPR008225">
    <property type="entry name" value="F420-0_g-glutamyl_ligase"/>
</dbReference>
<dbReference type="Gene3D" id="3.30.1330.100">
    <property type="entry name" value="CofE-like"/>
    <property type="match status" value="1"/>
</dbReference>
<dbReference type="PATRIC" id="fig|1179773.3.peg.7697"/>
<dbReference type="Gene3D" id="3.90.1660.10">
    <property type="entry name" value="CofE-like domain"/>
    <property type="match status" value="1"/>
</dbReference>
<dbReference type="SUPFAM" id="SSF55469">
    <property type="entry name" value="FMN-dependent nitroreductase-like"/>
    <property type="match status" value="1"/>
</dbReference>
<reference evidence="13 14" key="1">
    <citation type="journal article" date="2012" name="BMC Genomics">
        <title>Complete genome sequence of Saccharothrix espanaensis DSM 44229T and comparison to the other completely sequenced Pseudonocardiaceae.</title>
        <authorList>
            <person name="Strobel T."/>
            <person name="Al-Dilaimi A."/>
            <person name="Blom J."/>
            <person name="Gessner A."/>
            <person name="Kalinowski J."/>
            <person name="Luzhetska M."/>
            <person name="Puhler A."/>
            <person name="Szczepanowski R."/>
            <person name="Bechthold A."/>
            <person name="Ruckert C."/>
        </authorList>
    </citation>
    <scope>NUCLEOTIDE SEQUENCE [LARGE SCALE GENOMIC DNA]</scope>
    <source>
        <strain evidence="14">ATCC 51144 / DSM 44229 / JCM 9112 / NBRC 15066 / NRRL 15764</strain>
    </source>
</reference>
<keyword evidence="14" id="KW-1185">Reference proteome</keyword>
<feature type="domain" description="Coenzyme F420:L-glutamate ligase-like" evidence="12">
    <location>
        <begin position="51"/>
        <end position="250"/>
    </location>
</feature>
<dbReference type="InterPro" id="IPR002847">
    <property type="entry name" value="F420-0_gamma-glut_ligase-dom"/>
</dbReference>
<evidence type="ECO:0000256" key="8">
    <source>
        <dbReference type="ARBA" id="ARBA00023211"/>
    </source>
</evidence>
<dbReference type="KEGG" id="sesp:BN6_76250"/>
<evidence type="ECO:0000256" key="1">
    <source>
        <dbReference type="ARBA" id="ARBA00022598"/>
    </source>
</evidence>
<feature type="region of interest" description="Disordered" evidence="10">
    <location>
        <begin position="1"/>
        <end position="43"/>
    </location>
</feature>
<keyword evidence="4" id="KW-0460">Magnesium</keyword>
<keyword evidence="6" id="KW-0560">Oxidoreductase</keyword>
<keyword evidence="9" id="KW-0511">Multifunctional enzyme</keyword>
<evidence type="ECO:0000256" key="9">
    <source>
        <dbReference type="ARBA" id="ARBA00023268"/>
    </source>
</evidence>
<dbReference type="InterPro" id="IPR000415">
    <property type="entry name" value="Nitroreductase-like"/>
</dbReference>
<dbReference type="NCBIfam" id="NF009810">
    <property type="entry name" value="PRK13294.1"/>
    <property type="match status" value="1"/>
</dbReference>
<organism evidence="13 14">
    <name type="scientific">Saccharothrix espanaensis (strain ATCC 51144 / DSM 44229 / JCM 9112 / NBRC 15066 / NRRL 15764)</name>
    <dbReference type="NCBI Taxonomy" id="1179773"/>
    <lineage>
        <taxon>Bacteria</taxon>
        <taxon>Bacillati</taxon>
        <taxon>Actinomycetota</taxon>
        <taxon>Actinomycetes</taxon>
        <taxon>Pseudonocardiales</taxon>
        <taxon>Pseudonocardiaceae</taxon>
        <taxon>Saccharothrix</taxon>
    </lineage>
</organism>
<dbReference type="PANTHER" id="PTHR47917">
    <property type="match status" value="1"/>
</dbReference>
<dbReference type="eggNOG" id="COG1478">
    <property type="taxonomic scope" value="Bacteria"/>
</dbReference>
<evidence type="ECO:0000256" key="2">
    <source>
        <dbReference type="ARBA" id="ARBA00022723"/>
    </source>
</evidence>
<dbReference type="GO" id="GO:0052618">
    <property type="term" value="F:coenzyme F420-0:L-glutamate ligase activity"/>
    <property type="evidence" value="ECO:0007669"/>
    <property type="project" value="TreeGrafter"/>
</dbReference>
<keyword evidence="5" id="KW-0630">Potassium</keyword>
<sequence>MPESNPRSPHSPEQHNPRSSYSPEQDTASRPTPPGDHAAPGSLVVRPVTGLPEFRPGDDLAGALAAAAPWLADGDVVVVTSKVLSKVEGRLVRVPADPDERDEVRRAHVESEAVRVVARRGRTLITENKLGIVQAASGVDASNVAGDEIALLPVDPDGSAAALRAAVKAALGVDVAVLVTDTMGRAWRVGQTDAAIGAAGLAVLHRYAGAVDGQGNELVVTEVAVADEIAAAADLVKGKLGAVPVAVVRGLAVTDDGSTARDLVRPGADDMFRLGVAEAVAQGRAEAVLVRRSVRSFTDEPVDTAALRRAVGAALTAPAPHHTRPVRFVHLKARRTALLAAMRERWASDLRGDGFTAEQITRRLARGDFLRDAPEVVLPFLVAEGAHAYPDAARAAAEHTMFTIAGGAAVQGLLVALAAEDLGSCWVSSTIFCADVVREVLDLPPSWEPLGAVAVGHPAEPLTPRPPRALDEGFLEL</sequence>
<dbReference type="InterPro" id="IPR023661">
    <property type="entry name" value="FbiB"/>
</dbReference>
<dbReference type="HAMAP" id="MF_01259">
    <property type="entry name" value="F420_ligase_FbiB"/>
    <property type="match status" value="1"/>
</dbReference>
<evidence type="ECO:0000256" key="3">
    <source>
        <dbReference type="ARBA" id="ARBA00022741"/>
    </source>
</evidence>
<accession>K0KE76</accession>
<dbReference type="Pfam" id="PF00881">
    <property type="entry name" value="Nitroreductase"/>
    <property type="match status" value="1"/>
</dbReference>
<evidence type="ECO:0000256" key="7">
    <source>
        <dbReference type="ARBA" id="ARBA00023134"/>
    </source>
</evidence>
<dbReference type="SUPFAM" id="SSF144010">
    <property type="entry name" value="CofE-like"/>
    <property type="match status" value="1"/>
</dbReference>
<evidence type="ECO:0000256" key="4">
    <source>
        <dbReference type="ARBA" id="ARBA00022842"/>
    </source>
</evidence>
<dbReference type="GO" id="GO:0046872">
    <property type="term" value="F:metal ion binding"/>
    <property type="evidence" value="ECO:0007669"/>
    <property type="project" value="UniProtKB-KW"/>
</dbReference>
<name>K0KE76_SACES</name>
<dbReference type="NCBIfam" id="TIGR01916">
    <property type="entry name" value="F420_cofE"/>
    <property type="match status" value="1"/>
</dbReference>
<dbReference type="Proteomes" id="UP000006281">
    <property type="component" value="Chromosome"/>
</dbReference>
<dbReference type="GO" id="GO:0016491">
    <property type="term" value="F:oxidoreductase activity"/>
    <property type="evidence" value="ECO:0007669"/>
    <property type="project" value="UniProtKB-KW"/>
</dbReference>
<keyword evidence="7" id="KW-0342">GTP-binding</keyword>
<dbReference type="PANTHER" id="PTHR47917:SF1">
    <property type="entry name" value="COENZYME F420:L-GLUTAMATE LIGASE"/>
    <property type="match status" value="1"/>
</dbReference>
<evidence type="ECO:0000256" key="5">
    <source>
        <dbReference type="ARBA" id="ARBA00022958"/>
    </source>
</evidence>
<feature type="domain" description="Nitroreductase" evidence="11">
    <location>
        <begin position="291"/>
        <end position="457"/>
    </location>
</feature>
<dbReference type="eggNOG" id="COG0778">
    <property type="taxonomic scope" value="Bacteria"/>
</dbReference>
<evidence type="ECO:0000256" key="6">
    <source>
        <dbReference type="ARBA" id="ARBA00023002"/>
    </source>
</evidence>
<dbReference type="AlphaFoldDB" id="K0KE76"/>
<evidence type="ECO:0000313" key="13">
    <source>
        <dbReference type="EMBL" id="CCH34848.1"/>
    </source>
</evidence>
<dbReference type="NCBIfam" id="TIGR03553">
    <property type="entry name" value="F420_FbiB_CTERM"/>
    <property type="match status" value="1"/>
</dbReference>
<dbReference type="Gene3D" id="3.40.109.10">
    <property type="entry name" value="NADH Oxidase"/>
    <property type="match status" value="1"/>
</dbReference>
<gene>
    <name evidence="13" type="primary">cofE</name>
    <name evidence="13" type="ordered locus">BN6_76250</name>
</gene>
<evidence type="ECO:0000313" key="14">
    <source>
        <dbReference type="Proteomes" id="UP000006281"/>
    </source>
</evidence>
<keyword evidence="1 13" id="KW-0436">Ligase</keyword>
<dbReference type="InterPro" id="IPR029479">
    <property type="entry name" value="Nitroreductase"/>
</dbReference>
<keyword evidence="2" id="KW-0479">Metal-binding</keyword>
<dbReference type="STRING" id="1179773.BN6_76250"/>
<dbReference type="EMBL" id="HE804045">
    <property type="protein sequence ID" value="CCH34848.1"/>
    <property type="molecule type" value="Genomic_DNA"/>
</dbReference>
<dbReference type="RefSeq" id="WP_015104957.1">
    <property type="nucleotide sequence ID" value="NC_019673.1"/>
</dbReference>
<evidence type="ECO:0000256" key="10">
    <source>
        <dbReference type="SAM" id="MobiDB-lite"/>
    </source>
</evidence>
<dbReference type="InterPro" id="IPR019943">
    <property type="entry name" value="F420_FbiB_C"/>
</dbReference>
<dbReference type="GO" id="GO:0005525">
    <property type="term" value="F:GTP binding"/>
    <property type="evidence" value="ECO:0007669"/>
    <property type="project" value="UniProtKB-KW"/>
</dbReference>
<proteinExistence type="inferred from homology"/>
<keyword evidence="3" id="KW-0547">Nucleotide-binding</keyword>
<keyword evidence="8" id="KW-0464">Manganese</keyword>
<dbReference type="Pfam" id="PF01996">
    <property type="entry name" value="F420_ligase"/>
    <property type="match status" value="1"/>
</dbReference>